<organism evidence="1 2">
    <name type="scientific">Scylla paramamosain</name>
    <name type="common">Mud crab</name>
    <dbReference type="NCBI Taxonomy" id="85552"/>
    <lineage>
        <taxon>Eukaryota</taxon>
        <taxon>Metazoa</taxon>
        <taxon>Ecdysozoa</taxon>
        <taxon>Arthropoda</taxon>
        <taxon>Crustacea</taxon>
        <taxon>Multicrustacea</taxon>
        <taxon>Malacostraca</taxon>
        <taxon>Eumalacostraca</taxon>
        <taxon>Eucarida</taxon>
        <taxon>Decapoda</taxon>
        <taxon>Pleocyemata</taxon>
        <taxon>Brachyura</taxon>
        <taxon>Eubrachyura</taxon>
        <taxon>Portunoidea</taxon>
        <taxon>Portunidae</taxon>
        <taxon>Portuninae</taxon>
        <taxon>Scylla</taxon>
    </lineage>
</organism>
<dbReference type="Proteomes" id="UP001487740">
    <property type="component" value="Unassembled WGS sequence"/>
</dbReference>
<dbReference type="AlphaFoldDB" id="A0AAW0U5S7"/>
<proteinExistence type="predicted"/>
<reference evidence="1 2" key="1">
    <citation type="submission" date="2023-03" db="EMBL/GenBank/DDBJ databases">
        <title>High-quality genome of Scylla paramamosain provides insights in environmental adaptation.</title>
        <authorList>
            <person name="Zhang L."/>
        </authorList>
    </citation>
    <scope>NUCLEOTIDE SEQUENCE [LARGE SCALE GENOMIC DNA]</scope>
    <source>
        <strain evidence="1">LZ_2023a</strain>
        <tissue evidence="1">Muscle</tissue>
    </source>
</reference>
<protein>
    <submittedName>
        <fullName evidence="1">Uncharacterized protein</fullName>
    </submittedName>
</protein>
<evidence type="ECO:0000313" key="1">
    <source>
        <dbReference type="EMBL" id="KAK8395413.1"/>
    </source>
</evidence>
<keyword evidence="2" id="KW-1185">Reference proteome</keyword>
<sequence length="198" mass="21443">MASAVKLTVRSNLGRLRDQLFPYYIDQSEWVSRETLKGRHAVITFGMVIRGGMHDSFSMMGKCIVYAMPRGFLGPLTLNLAFPKGSPLRERFDQVIVRLRESGITGKIFSDRTINATDCIAPVSSMTVPSQRPLQLKDFYGMLLLFALAVTTPAAAPPGAPGVTGVGVALAVAVASGVNSTTVAYPQQHPQEHHESLL</sequence>
<name>A0AAW0U5S7_SCYPA</name>
<dbReference type="EMBL" id="JARAKH010000018">
    <property type="protein sequence ID" value="KAK8395413.1"/>
    <property type="molecule type" value="Genomic_DNA"/>
</dbReference>
<gene>
    <name evidence="1" type="ORF">O3P69_006213</name>
</gene>
<evidence type="ECO:0000313" key="2">
    <source>
        <dbReference type="Proteomes" id="UP001487740"/>
    </source>
</evidence>
<accession>A0AAW0U5S7</accession>
<comment type="caution">
    <text evidence="1">The sequence shown here is derived from an EMBL/GenBank/DDBJ whole genome shotgun (WGS) entry which is preliminary data.</text>
</comment>